<dbReference type="EMBL" id="BNAU01000008">
    <property type="protein sequence ID" value="GHF18154.1"/>
    <property type="molecule type" value="Genomic_DNA"/>
</dbReference>
<name>A0ABQ3JF12_9PSEU</name>
<feature type="domain" description="DUF2786" evidence="2">
    <location>
        <begin position="173"/>
        <end position="211"/>
    </location>
</feature>
<dbReference type="Proteomes" id="UP000605897">
    <property type="component" value="Unassembled WGS sequence"/>
</dbReference>
<dbReference type="Pfam" id="PF10979">
    <property type="entry name" value="DUF2786"/>
    <property type="match status" value="1"/>
</dbReference>
<evidence type="ECO:0000256" key="1">
    <source>
        <dbReference type="SAM" id="MobiDB-lite"/>
    </source>
</evidence>
<protein>
    <recommendedName>
        <fullName evidence="2">DUF2786 domain-containing protein</fullName>
    </recommendedName>
</protein>
<keyword evidence="4" id="KW-1185">Reference proteome</keyword>
<evidence type="ECO:0000313" key="3">
    <source>
        <dbReference type="EMBL" id="GHF18154.1"/>
    </source>
</evidence>
<comment type="caution">
    <text evidence="3">The sequence shown here is derived from an EMBL/GenBank/DDBJ whole genome shotgun (WGS) entry which is preliminary data.</text>
</comment>
<gene>
    <name evidence="3" type="ORF">GCM10017786_59870</name>
</gene>
<reference evidence="4" key="1">
    <citation type="journal article" date="2019" name="Int. J. Syst. Evol. Microbiol.">
        <title>The Global Catalogue of Microorganisms (GCM) 10K type strain sequencing project: providing services to taxonomists for standard genome sequencing and annotation.</title>
        <authorList>
            <consortium name="The Broad Institute Genomics Platform"/>
            <consortium name="The Broad Institute Genome Sequencing Center for Infectious Disease"/>
            <person name="Wu L."/>
            <person name="Ma J."/>
        </authorList>
    </citation>
    <scope>NUCLEOTIDE SEQUENCE [LARGE SCALE GENOMIC DNA]</scope>
    <source>
        <strain evidence="4">CGMCC 4.7677</strain>
    </source>
</reference>
<dbReference type="InterPro" id="IPR024498">
    <property type="entry name" value="DUF2786"/>
</dbReference>
<feature type="compositionally biased region" description="Low complexity" evidence="1">
    <location>
        <begin position="11"/>
        <end position="25"/>
    </location>
</feature>
<sequence length="390" mass="42619">MKPLTGKGELVAESAESAGSTGSTGSTVETFAVLLCDAARRRLGELAARELAGPRYDAGLIDRAAELALREVLARLWRTGWQPRDVHQIALRRLDRRGVALTLDVVAGCAGSVSAEVWWSRDRPWLGQWSQRHGVERVTALLVVLAVLEALLPLPRLPDMPAPEERVAGVDEKMLARIRALLAKAESTSFPEEAEALSAKAQQLMSRYSFERALVEEPAARAGSARRFWLEQPYLGPKSSLVTAVATANRCRAAFYAKLGFVALVGHEVDLDLVELLSTSLLVQANEAMLATGRGARTRSFRHAFLLAYATRIGERLTAADQRAGAQFADPRLLPVLTRRGQEVDTLFAELFPHTTRRTTTISNAEGWTAGRAAADRARLTAEHPEVESR</sequence>
<evidence type="ECO:0000259" key="2">
    <source>
        <dbReference type="Pfam" id="PF10979"/>
    </source>
</evidence>
<evidence type="ECO:0000313" key="4">
    <source>
        <dbReference type="Proteomes" id="UP000605897"/>
    </source>
</evidence>
<organism evidence="3 4">
    <name type="scientific">Amycolatopsis deserti</name>
    <dbReference type="NCBI Taxonomy" id="185696"/>
    <lineage>
        <taxon>Bacteria</taxon>
        <taxon>Bacillati</taxon>
        <taxon>Actinomycetota</taxon>
        <taxon>Actinomycetes</taxon>
        <taxon>Pseudonocardiales</taxon>
        <taxon>Pseudonocardiaceae</taxon>
        <taxon>Amycolatopsis</taxon>
    </lineage>
</organism>
<accession>A0ABQ3JF12</accession>
<proteinExistence type="predicted"/>
<feature type="region of interest" description="Disordered" evidence="1">
    <location>
        <begin position="1"/>
        <end position="25"/>
    </location>
</feature>